<dbReference type="Gene3D" id="2.60.120.620">
    <property type="entry name" value="q2cbj1_9rhob like domain"/>
    <property type="match status" value="1"/>
</dbReference>
<comment type="caution">
    <text evidence="2">The sequence shown here is derived from an EMBL/GenBank/DDBJ whole genome shotgun (WGS) entry which is preliminary data.</text>
</comment>
<feature type="compositionally biased region" description="Acidic residues" evidence="1">
    <location>
        <begin position="405"/>
        <end position="432"/>
    </location>
</feature>
<organism evidence="2 3">
    <name type="scientific">Roridomyces roridus</name>
    <dbReference type="NCBI Taxonomy" id="1738132"/>
    <lineage>
        <taxon>Eukaryota</taxon>
        <taxon>Fungi</taxon>
        <taxon>Dikarya</taxon>
        <taxon>Basidiomycota</taxon>
        <taxon>Agaricomycotina</taxon>
        <taxon>Agaricomycetes</taxon>
        <taxon>Agaricomycetidae</taxon>
        <taxon>Agaricales</taxon>
        <taxon>Marasmiineae</taxon>
        <taxon>Mycenaceae</taxon>
        <taxon>Roridomyces</taxon>
    </lineage>
</organism>
<dbReference type="EMBL" id="JARKIF010000007">
    <property type="protein sequence ID" value="KAJ7634804.1"/>
    <property type="molecule type" value="Genomic_DNA"/>
</dbReference>
<feature type="region of interest" description="Disordered" evidence="1">
    <location>
        <begin position="377"/>
        <end position="432"/>
    </location>
</feature>
<reference evidence="2" key="1">
    <citation type="submission" date="2023-03" db="EMBL/GenBank/DDBJ databases">
        <title>Massive genome expansion in bonnet fungi (Mycena s.s.) driven by repeated elements and novel gene families across ecological guilds.</title>
        <authorList>
            <consortium name="Lawrence Berkeley National Laboratory"/>
            <person name="Harder C.B."/>
            <person name="Miyauchi S."/>
            <person name="Viragh M."/>
            <person name="Kuo A."/>
            <person name="Thoen E."/>
            <person name="Andreopoulos B."/>
            <person name="Lu D."/>
            <person name="Skrede I."/>
            <person name="Drula E."/>
            <person name="Henrissat B."/>
            <person name="Morin E."/>
            <person name="Kohler A."/>
            <person name="Barry K."/>
            <person name="LaButti K."/>
            <person name="Morin E."/>
            <person name="Salamov A."/>
            <person name="Lipzen A."/>
            <person name="Mereny Z."/>
            <person name="Hegedus B."/>
            <person name="Baldrian P."/>
            <person name="Stursova M."/>
            <person name="Weitz H."/>
            <person name="Taylor A."/>
            <person name="Grigoriev I.V."/>
            <person name="Nagy L.G."/>
            <person name="Martin F."/>
            <person name="Kauserud H."/>
        </authorList>
    </citation>
    <scope>NUCLEOTIDE SEQUENCE</scope>
    <source>
        <strain evidence="2">9284</strain>
    </source>
</reference>
<dbReference type="PANTHER" id="PTHR33099:SF7">
    <property type="entry name" value="MYND-TYPE DOMAIN-CONTAINING PROTEIN"/>
    <property type="match status" value="1"/>
</dbReference>
<evidence type="ECO:0000256" key="1">
    <source>
        <dbReference type="SAM" id="MobiDB-lite"/>
    </source>
</evidence>
<gene>
    <name evidence="2" type="ORF">FB45DRAFT_474826</name>
</gene>
<evidence type="ECO:0000313" key="3">
    <source>
        <dbReference type="Proteomes" id="UP001221142"/>
    </source>
</evidence>
<dbReference type="Proteomes" id="UP001221142">
    <property type="component" value="Unassembled WGS sequence"/>
</dbReference>
<protein>
    <recommendedName>
        <fullName evidence="4">Fe2OG dioxygenase domain-containing protein</fullName>
    </recommendedName>
</protein>
<proteinExistence type="predicted"/>
<evidence type="ECO:0008006" key="4">
    <source>
        <dbReference type="Google" id="ProtNLM"/>
    </source>
</evidence>
<keyword evidence="3" id="KW-1185">Reference proteome</keyword>
<evidence type="ECO:0000313" key="2">
    <source>
        <dbReference type="EMBL" id="KAJ7634804.1"/>
    </source>
</evidence>
<accession>A0AAD7FNQ8</accession>
<sequence>MEDLSYTIKISRVGYEYEGDIVPDDEEHVPERLKEWYQSGTISGYGDVKAQETKIDPEVRNAREIPASEVSVSSDLLSKVEELWGASFFPTKVRAELYKIHVYGPGGMFKAHRDTPETNLVGTFLIGLGDTCKVVGQPYWEEGALKVKSSPTEWTLFTADPGSWVAFYPDVEHSVLEIKSGYRAVIAFKIFRQLLDVPEVPADVAMHCQLKKELVKIQAPYGILLDHRYPNGTAELNGFDAALYAAAGEISDTKLLPVLVTCGAAHYLEDRDAGYCEAKVYPITEMHINALTEYLKKDKAEGEKDTSPLFVDLKGTDAEWIHNYGKKTIPFYSHSFDGTTVVWKKELEEGSEYTGNESRPYSEDSIYLSHALVLLPKRGTKRPGEGQGGKEDGLKKKRPGGKGEEQEEEDSKGSEEEEEEVSEEEKEREDGE</sequence>
<dbReference type="AlphaFoldDB" id="A0AAD7FNQ8"/>
<dbReference type="PANTHER" id="PTHR33099">
    <property type="entry name" value="FE2OG DIOXYGENASE DOMAIN-CONTAINING PROTEIN"/>
    <property type="match status" value="1"/>
</dbReference>
<feature type="compositionally biased region" description="Basic and acidic residues" evidence="1">
    <location>
        <begin position="382"/>
        <end position="394"/>
    </location>
</feature>
<name>A0AAD7FNQ8_9AGAR</name>